<evidence type="ECO:0000313" key="1">
    <source>
        <dbReference type="EMBL" id="MBA6156286.1"/>
    </source>
</evidence>
<reference evidence="1 2" key="1">
    <citation type="submission" date="2020-07" db="EMBL/GenBank/DDBJ databases">
        <title>Bacterium isolated from marine sediment.</title>
        <authorList>
            <person name="Shang D."/>
            <person name="Du Z.-J."/>
        </authorList>
    </citation>
    <scope>NUCLEOTIDE SEQUENCE [LARGE SCALE GENOMIC DNA]</scope>
    <source>
        <strain evidence="1 2">S7007</strain>
    </source>
</reference>
<sequence>MGEIIKKFGAITIAESDIDFELNKPHAKGGLNSVHIQSNKMRIEMDEKEFLKLSLTILEAEKKLKRLKGL</sequence>
<dbReference type="EMBL" id="JACGLS010000003">
    <property type="protein sequence ID" value="MBA6156286.1"/>
    <property type="molecule type" value="Genomic_DNA"/>
</dbReference>
<proteinExistence type="predicted"/>
<name>A0A839AP59_9FLAO</name>
<comment type="caution">
    <text evidence="1">The sequence shown here is derived from an EMBL/GenBank/DDBJ whole genome shotgun (WGS) entry which is preliminary data.</text>
</comment>
<accession>A0A839AP59</accession>
<dbReference type="RefSeq" id="WP_182124795.1">
    <property type="nucleotide sequence ID" value="NZ_JACGLS010000003.1"/>
</dbReference>
<gene>
    <name evidence="1" type="ORF">H3Z83_07140</name>
</gene>
<dbReference type="Proteomes" id="UP000563906">
    <property type="component" value="Unassembled WGS sequence"/>
</dbReference>
<keyword evidence="2" id="KW-1185">Reference proteome</keyword>
<dbReference type="AlphaFoldDB" id="A0A839AP59"/>
<evidence type="ECO:0000313" key="2">
    <source>
        <dbReference type="Proteomes" id="UP000563906"/>
    </source>
</evidence>
<protein>
    <submittedName>
        <fullName evidence="1">Uncharacterized protein</fullName>
    </submittedName>
</protein>
<organism evidence="1 2">
    <name type="scientific">Tenacibaculum pelagium</name>
    <dbReference type="NCBI Taxonomy" id="2759527"/>
    <lineage>
        <taxon>Bacteria</taxon>
        <taxon>Pseudomonadati</taxon>
        <taxon>Bacteroidota</taxon>
        <taxon>Flavobacteriia</taxon>
        <taxon>Flavobacteriales</taxon>
        <taxon>Flavobacteriaceae</taxon>
        <taxon>Tenacibaculum</taxon>
    </lineage>
</organism>